<sequence>MNLLFKSYNFASYQCDRSRCFYIDFGHKTVKLSFCQLLSLRQKVQKIDLDSHFDKDLNYSGIEILTLCNREHLFILDTMQVIEMKELIKATFGMLELNSLVTHS</sequence>
<accession>A0A1H5JKN9</accession>
<name>A0A1H5JKN9_9FLAO</name>
<dbReference type="RefSeq" id="WP_093111847.1">
    <property type="nucleotide sequence ID" value="NZ_FNGG01000001.1"/>
</dbReference>
<gene>
    <name evidence="1" type="ORF">SAMN04488034_101761</name>
</gene>
<dbReference type="AlphaFoldDB" id="A0A1H5JKN9"/>
<keyword evidence="2" id="KW-1185">Reference proteome</keyword>
<evidence type="ECO:0000313" key="2">
    <source>
        <dbReference type="Proteomes" id="UP000199448"/>
    </source>
</evidence>
<dbReference type="STRING" id="390640.SAMN04488034_101761"/>
<reference evidence="1 2" key="1">
    <citation type="submission" date="2016-10" db="EMBL/GenBank/DDBJ databases">
        <authorList>
            <person name="de Groot N.N."/>
        </authorList>
    </citation>
    <scope>NUCLEOTIDE SEQUENCE [LARGE SCALE GENOMIC DNA]</scope>
    <source>
        <strain evidence="1 2">DSM 23553</strain>
    </source>
</reference>
<dbReference type="EMBL" id="FNUG01000001">
    <property type="protein sequence ID" value="SEE52807.1"/>
    <property type="molecule type" value="Genomic_DNA"/>
</dbReference>
<dbReference type="Proteomes" id="UP000199448">
    <property type="component" value="Unassembled WGS sequence"/>
</dbReference>
<organism evidence="1 2">
    <name type="scientific">Salinimicrobium catena</name>
    <dbReference type="NCBI Taxonomy" id="390640"/>
    <lineage>
        <taxon>Bacteria</taxon>
        <taxon>Pseudomonadati</taxon>
        <taxon>Bacteroidota</taxon>
        <taxon>Flavobacteriia</taxon>
        <taxon>Flavobacteriales</taxon>
        <taxon>Flavobacteriaceae</taxon>
        <taxon>Salinimicrobium</taxon>
    </lineage>
</organism>
<dbReference type="OrthoDB" id="1442094at2"/>
<protein>
    <submittedName>
        <fullName evidence="1">Uncharacterized protein</fullName>
    </submittedName>
</protein>
<proteinExistence type="predicted"/>
<evidence type="ECO:0000313" key="1">
    <source>
        <dbReference type="EMBL" id="SEE52807.1"/>
    </source>
</evidence>